<comment type="caution">
    <text evidence="1">The sequence shown here is derived from an EMBL/GenBank/DDBJ whole genome shotgun (WGS) entry which is preliminary data.</text>
</comment>
<gene>
    <name evidence="1" type="ORF">ACFPET_06360</name>
</gene>
<dbReference type="EMBL" id="JBHSDK010000010">
    <property type="protein sequence ID" value="MFC4334816.1"/>
    <property type="molecule type" value="Genomic_DNA"/>
</dbReference>
<proteinExistence type="predicted"/>
<dbReference type="Proteomes" id="UP001595823">
    <property type="component" value="Unassembled WGS sequence"/>
</dbReference>
<protein>
    <submittedName>
        <fullName evidence="1">Uncharacterized protein</fullName>
    </submittedName>
</protein>
<evidence type="ECO:0000313" key="1">
    <source>
        <dbReference type="EMBL" id="MFC4334816.1"/>
    </source>
</evidence>
<keyword evidence="2" id="KW-1185">Reference proteome</keyword>
<evidence type="ECO:0000313" key="2">
    <source>
        <dbReference type="Proteomes" id="UP001595823"/>
    </source>
</evidence>
<name>A0ABV8TVM1_9ACTN</name>
<accession>A0ABV8TVM1</accession>
<sequence>MKAFLIVRRNQTRDYLDVAALSDRYGVDESAEILRKIDQYYADQQVNDEGVRSQLERQLAEPRPADFQVTRQLDQYRNLADRWTRWDDVVEACRQLADTMARRE</sequence>
<dbReference type="RefSeq" id="WP_380618883.1">
    <property type="nucleotide sequence ID" value="NZ_JBHSDK010000010.1"/>
</dbReference>
<reference evidence="2" key="1">
    <citation type="journal article" date="2019" name="Int. J. Syst. Evol. Microbiol.">
        <title>The Global Catalogue of Microorganisms (GCM) 10K type strain sequencing project: providing services to taxonomists for standard genome sequencing and annotation.</title>
        <authorList>
            <consortium name="The Broad Institute Genomics Platform"/>
            <consortium name="The Broad Institute Genome Sequencing Center for Infectious Disease"/>
            <person name="Wu L."/>
            <person name="Ma J."/>
        </authorList>
    </citation>
    <scope>NUCLEOTIDE SEQUENCE [LARGE SCALE GENOMIC DNA]</scope>
    <source>
        <strain evidence="2">IBRC-M 10908</strain>
    </source>
</reference>
<organism evidence="1 2">
    <name type="scientific">Salininema proteolyticum</name>
    <dbReference type="NCBI Taxonomy" id="1607685"/>
    <lineage>
        <taxon>Bacteria</taxon>
        <taxon>Bacillati</taxon>
        <taxon>Actinomycetota</taxon>
        <taxon>Actinomycetes</taxon>
        <taxon>Glycomycetales</taxon>
        <taxon>Glycomycetaceae</taxon>
        <taxon>Salininema</taxon>
    </lineage>
</organism>